<dbReference type="PANTHER" id="PTHR33889:SF7">
    <property type="entry name" value="OS04G0681850 PROTEIN"/>
    <property type="match status" value="1"/>
</dbReference>
<sequence>MTKKKVVANDVRETIYADVLHGMKFSKSPYGLFKQIAERYGLASKTIRRIWLRGQESDGVVAHRVRGNKGRGRTDAQLQDINAKLNEIPHIEDKDLRSIAKAVEIPLSTLHKYMVQGVVKPKGHTHSRPKRPPAVPSEQTTSIEAMAPEPTAMPFEPVDLDERLPSLMAPPPDFHTSDIEVLQEENDRLRRDNYELVHAQRALIALQAENETLKARNLQLTHALRDLSARVQLETI</sequence>
<dbReference type="OrthoDB" id="61422at2759"/>
<feature type="compositionally biased region" description="Basic residues" evidence="2">
    <location>
        <begin position="121"/>
        <end position="131"/>
    </location>
</feature>
<dbReference type="PANTHER" id="PTHR33889">
    <property type="entry name" value="OS04G0681850 PROTEIN"/>
    <property type="match status" value="1"/>
</dbReference>
<accession>A0A067CXQ3</accession>
<name>A0A067CXQ3_SAPPC</name>
<evidence type="ECO:0000256" key="2">
    <source>
        <dbReference type="SAM" id="MobiDB-lite"/>
    </source>
</evidence>
<dbReference type="OMA" id="PTAMPFE"/>
<feature type="region of interest" description="Disordered" evidence="2">
    <location>
        <begin position="120"/>
        <end position="141"/>
    </location>
</feature>
<gene>
    <name evidence="3" type="ORF">SPRG_03907</name>
</gene>
<reference evidence="3 4" key="1">
    <citation type="journal article" date="2013" name="PLoS Genet.">
        <title>Distinctive expansion of potential virulence genes in the genome of the oomycete fish pathogen Saprolegnia parasitica.</title>
        <authorList>
            <person name="Jiang R.H."/>
            <person name="de Bruijn I."/>
            <person name="Haas B.J."/>
            <person name="Belmonte R."/>
            <person name="Lobach L."/>
            <person name="Christie J."/>
            <person name="van den Ackerveken G."/>
            <person name="Bottin A."/>
            <person name="Bulone V."/>
            <person name="Diaz-Moreno S.M."/>
            <person name="Dumas B."/>
            <person name="Fan L."/>
            <person name="Gaulin E."/>
            <person name="Govers F."/>
            <person name="Grenville-Briggs L.J."/>
            <person name="Horner N.R."/>
            <person name="Levin J.Z."/>
            <person name="Mammella M."/>
            <person name="Meijer H.J."/>
            <person name="Morris P."/>
            <person name="Nusbaum C."/>
            <person name="Oome S."/>
            <person name="Phillips A.J."/>
            <person name="van Rooyen D."/>
            <person name="Rzeszutek E."/>
            <person name="Saraiva M."/>
            <person name="Secombes C.J."/>
            <person name="Seidl M.F."/>
            <person name="Snel B."/>
            <person name="Stassen J.H."/>
            <person name="Sykes S."/>
            <person name="Tripathy S."/>
            <person name="van den Berg H."/>
            <person name="Vega-Arreguin J.C."/>
            <person name="Wawra S."/>
            <person name="Young S.K."/>
            <person name="Zeng Q."/>
            <person name="Dieguez-Uribeondo J."/>
            <person name="Russ C."/>
            <person name="Tyler B.M."/>
            <person name="van West P."/>
        </authorList>
    </citation>
    <scope>NUCLEOTIDE SEQUENCE [LARGE SCALE GENOMIC DNA]</scope>
    <source>
        <strain evidence="3 4">CBS 223.65</strain>
    </source>
</reference>
<protein>
    <submittedName>
        <fullName evidence="3">Uncharacterized protein</fullName>
    </submittedName>
</protein>
<evidence type="ECO:0000313" key="3">
    <source>
        <dbReference type="EMBL" id="KDO31291.1"/>
    </source>
</evidence>
<organism evidence="3 4">
    <name type="scientific">Saprolegnia parasitica (strain CBS 223.65)</name>
    <dbReference type="NCBI Taxonomy" id="695850"/>
    <lineage>
        <taxon>Eukaryota</taxon>
        <taxon>Sar</taxon>
        <taxon>Stramenopiles</taxon>
        <taxon>Oomycota</taxon>
        <taxon>Saprolegniomycetes</taxon>
        <taxon>Saprolegniales</taxon>
        <taxon>Saprolegniaceae</taxon>
        <taxon>Saprolegnia</taxon>
    </lineage>
</organism>
<dbReference type="Proteomes" id="UP000030745">
    <property type="component" value="Unassembled WGS sequence"/>
</dbReference>
<dbReference type="RefSeq" id="XP_012197890.1">
    <property type="nucleotide sequence ID" value="XM_012342500.1"/>
</dbReference>
<evidence type="ECO:0000313" key="4">
    <source>
        <dbReference type="Proteomes" id="UP000030745"/>
    </source>
</evidence>
<dbReference type="AlphaFoldDB" id="A0A067CXQ3"/>
<evidence type="ECO:0000256" key="1">
    <source>
        <dbReference type="SAM" id="Coils"/>
    </source>
</evidence>
<feature type="coiled-coil region" evidence="1">
    <location>
        <begin position="179"/>
        <end position="230"/>
    </location>
</feature>
<dbReference type="VEuPathDB" id="FungiDB:SPRG_03907"/>
<dbReference type="EMBL" id="KK583198">
    <property type="protein sequence ID" value="KDO31291.1"/>
    <property type="molecule type" value="Genomic_DNA"/>
</dbReference>
<dbReference type="KEGG" id="spar:SPRG_03907"/>
<keyword evidence="4" id="KW-1185">Reference proteome</keyword>
<dbReference type="GeneID" id="24126383"/>
<proteinExistence type="predicted"/>
<keyword evidence="1" id="KW-0175">Coiled coil</keyword>